<protein>
    <recommendedName>
        <fullName evidence="4">Hemolysin XhlA</fullName>
    </recommendedName>
</protein>
<accession>A0A354YVT1</accession>
<gene>
    <name evidence="2" type="ORF">DDZ44_00240</name>
</gene>
<evidence type="ECO:0000313" key="2">
    <source>
        <dbReference type="EMBL" id="HBK52352.1"/>
    </source>
</evidence>
<sequence length="69" mass="8006">MNEQERIEHRLNDHAGRIRALETGFAAQTVIVQELCKKMDSLIAWIKALLIAWCTGMGGFFIWYVQNLR</sequence>
<keyword evidence="1" id="KW-0472">Membrane</keyword>
<dbReference type="Proteomes" id="UP000263273">
    <property type="component" value="Unassembled WGS sequence"/>
</dbReference>
<name>A0A354YVT1_9FIRM</name>
<reference evidence="2 3" key="1">
    <citation type="journal article" date="2018" name="Nat. Biotechnol.">
        <title>A standardized bacterial taxonomy based on genome phylogeny substantially revises the tree of life.</title>
        <authorList>
            <person name="Parks D.H."/>
            <person name="Chuvochina M."/>
            <person name="Waite D.W."/>
            <person name="Rinke C."/>
            <person name="Skarshewski A."/>
            <person name="Chaumeil P.A."/>
            <person name="Hugenholtz P."/>
        </authorList>
    </citation>
    <scope>NUCLEOTIDE SEQUENCE [LARGE SCALE GENOMIC DNA]</scope>
    <source>
        <strain evidence="2">UBA10948</strain>
    </source>
</reference>
<proteinExistence type="predicted"/>
<feature type="transmembrane region" description="Helical" evidence="1">
    <location>
        <begin position="42"/>
        <end position="65"/>
    </location>
</feature>
<evidence type="ECO:0000313" key="3">
    <source>
        <dbReference type="Proteomes" id="UP000263273"/>
    </source>
</evidence>
<keyword evidence="1" id="KW-1133">Transmembrane helix</keyword>
<evidence type="ECO:0000256" key="1">
    <source>
        <dbReference type="SAM" id="Phobius"/>
    </source>
</evidence>
<organism evidence="2 3">
    <name type="scientific">Syntrophomonas wolfei</name>
    <dbReference type="NCBI Taxonomy" id="863"/>
    <lineage>
        <taxon>Bacteria</taxon>
        <taxon>Bacillati</taxon>
        <taxon>Bacillota</taxon>
        <taxon>Clostridia</taxon>
        <taxon>Eubacteriales</taxon>
        <taxon>Syntrophomonadaceae</taxon>
        <taxon>Syntrophomonas</taxon>
    </lineage>
</organism>
<keyword evidence="1" id="KW-0812">Transmembrane</keyword>
<evidence type="ECO:0008006" key="4">
    <source>
        <dbReference type="Google" id="ProtNLM"/>
    </source>
</evidence>
<dbReference type="AlphaFoldDB" id="A0A354YVT1"/>
<dbReference type="EMBL" id="DNZF01000006">
    <property type="protein sequence ID" value="HBK52352.1"/>
    <property type="molecule type" value="Genomic_DNA"/>
</dbReference>
<comment type="caution">
    <text evidence="2">The sequence shown here is derived from an EMBL/GenBank/DDBJ whole genome shotgun (WGS) entry which is preliminary data.</text>
</comment>